<comment type="caution">
    <text evidence="4">The sequence shown here is derived from an EMBL/GenBank/DDBJ whole genome shotgun (WGS) entry which is preliminary data.</text>
</comment>
<feature type="region of interest" description="Disordered" evidence="1">
    <location>
        <begin position="223"/>
        <end position="260"/>
    </location>
</feature>
<evidence type="ECO:0000259" key="3">
    <source>
        <dbReference type="Pfam" id="PF08239"/>
    </source>
</evidence>
<feature type="compositionally biased region" description="Pro residues" evidence="1">
    <location>
        <begin position="248"/>
        <end position="258"/>
    </location>
</feature>
<dbReference type="Proteomes" id="UP000280307">
    <property type="component" value="Unassembled WGS sequence"/>
</dbReference>
<reference evidence="4 5" key="1">
    <citation type="submission" date="2018-12" db="EMBL/GenBank/DDBJ databases">
        <title>Genome Sequence of Candidatus Viridilinea halotolerans isolated from saline sulfide-rich spring.</title>
        <authorList>
            <person name="Grouzdev D.S."/>
            <person name="Burganskaya E.I."/>
            <person name="Krutkina M.S."/>
            <person name="Sukhacheva M.V."/>
            <person name="Gorlenko V.M."/>
        </authorList>
    </citation>
    <scope>NUCLEOTIDE SEQUENCE [LARGE SCALE GENOMIC DNA]</scope>
    <source>
        <strain evidence="4">Chok-6</strain>
    </source>
</reference>
<keyword evidence="2" id="KW-0472">Membrane</keyword>
<keyword evidence="2" id="KW-1133">Transmembrane helix</keyword>
<keyword evidence="2" id="KW-0812">Transmembrane</keyword>
<evidence type="ECO:0000256" key="1">
    <source>
        <dbReference type="SAM" id="MobiDB-lite"/>
    </source>
</evidence>
<evidence type="ECO:0000256" key="2">
    <source>
        <dbReference type="SAM" id="Phobius"/>
    </source>
</evidence>
<dbReference type="EMBL" id="RSAS01000374">
    <property type="protein sequence ID" value="RRR72795.1"/>
    <property type="molecule type" value="Genomic_DNA"/>
</dbReference>
<organism evidence="4 5">
    <name type="scientific">Candidatus Viridilinea halotolerans</name>
    <dbReference type="NCBI Taxonomy" id="2491704"/>
    <lineage>
        <taxon>Bacteria</taxon>
        <taxon>Bacillati</taxon>
        <taxon>Chloroflexota</taxon>
        <taxon>Chloroflexia</taxon>
        <taxon>Chloroflexales</taxon>
        <taxon>Chloroflexineae</taxon>
        <taxon>Oscillochloridaceae</taxon>
        <taxon>Candidatus Viridilinea</taxon>
    </lineage>
</organism>
<sequence>MLPLVIALIVVGILILVGVFFAVRRMRSGQAGGGDGSVPNLGGAVDYTSLPLEDEPRDWRERFARLSLAGRILVVLVPLLIILGLVALIFALRPLPEPEPVLPTPVPVTLVVRDATVFLADPLTVNLVVATTGLADGDQVTVELREDGEPFVWFDPEAASGLVRSNEARFEAARGADAAQPDEDRNYTVVVADENGNTSDEFPLVVLEISGVANNFYNRAAAVPPTPTATATPVPSPTPEPEEEATPTPEPTPEPDPALPTGVPVTVINGGNVRAMPFLADNVVGGINAGEQVQLVERTPNALWYYVRTVRDEVGWVSTSLINVPPGTQVSVANVVSVFVPGAVVAEPTPGASQVDSVNLNEVVQLLRRSAASDWYEVRTVRDLEGWVPATLLGIPPDVANAVPVAP</sequence>
<dbReference type="InterPro" id="IPR003646">
    <property type="entry name" value="SH3-like_bac-type"/>
</dbReference>
<evidence type="ECO:0000313" key="5">
    <source>
        <dbReference type="Proteomes" id="UP000280307"/>
    </source>
</evidence>
<gene>
    <name evidence="4" type="ORF">EI684_09725</name>
</gene>
<evidence type="ECO:0000313" key="4">
    <source>
        <dbReference type="EMBL" id="RRR72795.1"/>
    </source>
</evidence>
<proteinExistence type="predicted"/>
<name>A0A426U0Y9_9CHLR</name>
<dbReference type="Pfam" id="PF08239">
    <property type="entry name" value="SH3_3"/>
    <property type="match status" value="1"/>
</dbReference>
<feature type="domain" description="SH3b" evidence="3">
    <location>
        <begin position="270"/>
        <end position="322"/>
    </location>
</feature>
<feature type="compositionally biased region" description="Low complexity" evidence="1">
    <location>
        <begin position="223"/>
        <end position="233"/>
    </location>
</feature>
<protein>
    <submittedName>
        <fullName evidence="4">SH3 domain-containing protein</fullName>
    </submittedName>
</protein>
<dbReference type="Gene3D" id="2.30.30.40">
    <property type="entry name" value="SH3 Domains"/>
    <property type="match status" value="2"/>
</dbReference>
<feature type="transmembrane region" description="Helical" evidence="2">
    <location>
        <begin position="6"/>
        <end position="23"/>
    </location>
</feature>
<accession>A0A426U0Y9</accession>
<dbReference type="AlphaFoldDB" id="A0A426U0Y9"/>
<feature type="transmembrane region" description="Helical" evidence="2">
    <location>
        <begin position="68"/>
        <end position="92"/>
    </location>
</feature>